<dbReference type="InterPro" id="IPR052970">
    <property type="entry name" value="Inner_ear_hair_cell_LOXHD"/>
</dbReference>
<protein>
    <submittedName>
        <fullName evidence="4">LOXH1 protein</fullName>
    </submittedName>
</protein>
<sequence>SKGKTCCELCVHLQPNGCAILESARNPGHTVTFNLQGKVPHETRGYSGLSKEFVVHVKGVFHHGAIILLNTSVCQALCPRPDGSCSGAGQQQQESYWKVHKIGSRVCMFESVRNPRMYLKIKDDQCDGTGIGDEYCHFKIEKNFETGSVSLESVQNKGIYVGLLPDGQTKPVVNTGERNIFFYPQVIKFGREKPTGTSAAPNQEKKNFGESQFQPAKAQKPVSPSLSTFPPSKEMRNPQGGECPLPSDDEWKVSMLTENAGSETNVILWIYGDRGVAGPITLSKDNRKRLFLPRQEDEFQVKIKSIGSIYKIRIEFDGLLNEKSEWSLQRVTLQHLKSKKTLTFPANTWLSMNHDDRDFLCELPVVEAGKPIYPIVLYHVYVYTGDVEQAGTDSAVYLCIYGKRGDSGLRLLHKSGIPGTFQRGVVNAFEVKAVSLGKLQKVLLHCEASHESQYWYCDKVIVREAENNSEYVFICERYI</sequence>
<dbReference type="OrthoDB" id="9895813at2759"/>
<dbReference type="CDD" id="cd23312">
    <property type="entry name" value="beta-trefoil_FGF_RP1"/>
    <property type="match status" value="1"/>
</dbReference>
<evidence type="ECO:0000259" key="3">
    <source>
        <dbReference type="PROSITE" id="PS50095"/>
    </source>
</evidence>
<dbReference type="SUPFAM" id="SSF50353">
    <property type="entry name" value="Cytokine"/>
    <property type="match status" value="1"/>
</dbReference>
<dbReference type="Gene3D" id="2.60.60.20">
    <property type="entry name" value="PLAT/LH2 domain"/>
    <property type="match status" value="1"/>
</dbReference>
<dbReference type="InterPro" id="IPR036392">
    <property type="entry name" value="PLAT/LH2_dom_sf"/>
</dbReference>
<dbReference type="Gene3D" id="2.80.10.50">
    <property type="match status" value="1"/>
</dbReference>
<comment type="caution">
    <text evidence="4">The sequence shown here is derived from an EMBL/GenBank/DDBJ whole genome shotgun (WGS) entry which is preliminary data.</text>
</comment>
<comment type="caution">
    <text evidence="1">Lacks conserved residue(s) required for the propagation of feature annotation.</text>
</comment>
<dbReference type="PROSITE" id="PS50095">
    <property type="entry name" value="PLAT"/>
    <property type="match status" value="2"/>
</dbReference>
<dbReference type="AlphaFoldDB" id="A0A850XQM9"/>
<feature type="domain" description="PLAT" evidence="3">
    <location>
        <begin position="249"/>
        <end position="364"/>
    </location>
</feature>
<dbReference type="Gene3D" id="2.40.180.10">
    <property type="entry name" value="Catalase core domain"/>
    <property type="match status" value="1"/>
</dbReference>
<dbReference type="Pfam" id="PF01477">
    <property type="entry name" value="PLAT"/>
    <property type="match status" value="2"/>
</dbReference>
<feature type="non-terminal residue" evidence="4">
    <location>
        <position position="1"/>
    </location>
</feature>
<feature type="domain" description="PLAT" evidence="3">
    <location>
        <begin position="376"/>
        <end position="479"/>
    </location>
</feature>
<evidence type="ECO:0000313" key="4">
    <source>
        <dbReference type="EMBL" id="NWH81803.1"/>
    </source>
</evidence>
<gene>
    <name evidence="4" type="primary">Loxhd1_2</name>
    <name evidence="4" type="ORF">PIACAY_R01432</name>
</gene>
<dbReference type="SUPFAM" id="SSF49723">
    <property type="entry name" value="Lipase/lipooxygenase domain (PLAT/LH2 domain)"/>
    <property type="match status" value="2"/>
</dbReference>
<name>A0A850XQM9_PIACA</name>
<feature type="non-terminal residue" evidence="4">
    <location>
        <position position="479"/>
    </location>
</feature>
<dbReference type="PANTHER" id="PTHR45901:SF7">
    <property type="entry name" value="OXYGEN-REGULATED PROTEIN 1"/>
    <property type="match status" value="1"/>
</dbReference>
<accession>A0A850XQM9</accession>
<keyword evidence="5" id="KW-1185">Reference proteome</keyword>
<evidence type="ECO:0000256" key="2">
    <source>
        <dbReference type="SAM" id="MobiDB-lite"/>
    </source>
</evidence>
<evidence type="ECO:0000256" key="1">
    <source>
        <dbReference type="PROSITE-ProRule" id="PRU00152"/>
    </source>
</evidence>
<dbReference type="PANTHER" id="PTHR45901">
    <property type="entry name" value="PROTEIN CBG12474"/>
    <property type="match status" value="1"/>
</dbReference>
<reference evidence="4" key="1">
    <citation type="submission" date="2019-09" db="EMBL/GenBank/DDBJ databases">
        <title>Bird 10,000 Genomes (B10K) Project - Family phase.</title>
        <authorList>
            <person name="Zhang G."/>
        </authorList>
    </citation>
    <scope>NUCLEOTIDE SEQUENCE</scope>
    <source>
        <strain evidence="4">B10K-DU-008-47</strain>
        <tissue evidence="4">Mixed tissue sample</tissue>
    </source>
</reference>
<dbReference type="CDD" id="cd01756">
    <property type="entry name" value="PLAT_repeat"/>
    <property type="match status" value="1"/>
</dbReference>
<proteinExistence type="predicted"/>
<organism evidence="4 5">
    <name type="scientific">Piaya cayana</name>
    <name type="common">Common squirrel cuckoo</name>
    <dbReference type="NCBI Taxonomy" id="33601"/>
    <lineage>
        <taxon>Eukaryota</taxon>
        <taxon>Metazoa</taxon>
        <taxon>Chordata</taxon>
        <taxon>Craniata</taxon>
        <taxon>Vertebrata</taxon>
        <taxon>Euteleostomi</taxon>
        <taxon>Archelosauria</taxon>
        <taxon>Archosauria</taxon>
        <taxon>Dinosauria</taxon>
        <taxon>Saurischia</taxon>
        <taxon>Theropoda</taxon>
        <taxon>Coelurosauria</taxon>
        <taxon>Aves</taxon>
        <taxon>Neognathae</taxon>
        <taxon>Neoaves</taxon>
        <taxon>Otidimorphae</taxon>
        <taxon>Cuculiformes</taxon>
        <taxon>Coccyzidae</taxon>
        <taxon>Piaya</taxon>
    </lineage>
</organism>
<dbReference type="EMBL" id="WAAB01024189">
    <property type="protein sequence ID" value="NWH81803.1"/>
    <property type="molecule type" value="Genomic_DNA"/>
</dbReference>
<evidence type="ECO:0000313" key="5">
    <source>
        <dbReference type="Proteomes" id="UP000653271"/>
    </source>
</evidence>
<dbReference type="InterPro" id="IPR008996">
    <property type="entry name" value="IL1/FGF"/>
</dbReference>
<dbReference type="Proteomes" id="UP000653271">
    <property type="component" value="Unassembled WGS sequence"/>
</dbReference>
<feature type="region of interest" description="Disordered" evidence="2">
    <location>
        <begin position="192"/>
        <end position="240"/>
    </location>
</feature>
<dbReference type="InterPro" id="IPR001024">
    <property type="entry name" value="PLAT/LH2_dom"/>
</dbReference>